<name>A0A1S8WR16_OPIVI</name>
<dbReference type="GO" id="GO:0016020">
    <property type="term" value="C:membrane"/>
    <property type="evidence" value="ECO:0007669"/>
    <property type="project" value="InterPro"/>
</dbReference>
<dbReference type="Proteomes" id="UP000243686">
    <property type="component" value="Unassembled WGS sequence"/>
</dbReference>
<evidence type="ECO:0000313" key="1">
    <source>
        <dbReference type="EMBL" id="OON16693.1"/>
    </source>
</evidence>
<dbReference type="SUPFAM" id="SSF48652">
    <property type="entry name" value="Tetraspanin"/>
    <property type="match status" value="1"/>
</dbReference>
<dbReference type="AlphaFoldDB" id="A0A1S8WR16"/>
<keyword evidence="2" id="KW-1185">Reference proteome</keyword>
<dbReference type="InterPro" id="IPR008952">
    <property type="entry name" value="Tetraspanin_EC2_sf"/>
</dbReference>
<feature type="non-terminal residue" evidence="1">
    <location>
        <position position="118"/>
    </location>
</feature>
<accession>A0A1S8WR16</accession>
<proteinExistence type="predicted"/>
<gene>
    <name evidence="1" type="ORF">X801_07484</name>
</gene>
<reference evidence="1 2" key="1">
    <citation type="submission" date="2015-03" db="EMBL/GenBank/DDBJ databases">
        <title>Draft genome of the nematode, Opisthorchis viverrini.</title>
        <authorList>
            <person name="Mitreva M."/>
        </authorList>
    </citation>
    <scope>NUCLEOTIDE SEQUENCE [LARGE SCALE GENOMIC DNA]</scope>
    <source>
        <strain evidence="1">Khon Kaen</strain>
    </source>
</reference>
<evidence type="ECO:0008006" key="3">
    <source>
        <dbReference type="Google" id="ProtNLM"/>
    </source>
</evidence>
<sequence length="118" mass="12900">MIMTMFDCCGYNNGTDFLATGAQFTHRDSYGGHNFPLIPYPAPCCKKGHIGEGALECPQMFTELNSNYLRGCNKGLHHSLKKPVMLIALGSLVIPIVAQTDTDARAKLTHPPVHEVNV</sequence>
<dbReference type="EMBL" id="KV896766">
    <property type="protein sequence ID" value="OON16693.1"/>
    <property type="molecule type" value="Genomic_DNA"/>
</dbReference>
<organism evidence="1 2">
    <name type="scientific">Opisthorchis viverrini</name>
    <name type="common">Southeast Asian liver fluke</name>
    <dbReference type="NCBI Taxonomy" id="6198"/>
    <lineage>
        <taxon>Eukaryota</taxon>
        <taxon>Metazoa</taxon>
        <taxon>Spiralia</taxon>
        <taxon>Lophotrochozoa</taxon>
        <taxon>Platyhelminthes</taxon>
        <taxon>Trematoda</taxon>
        <taxon>Digenea</taxon>
        <taxon>Opisthorchiida</taxon>
        <taxon>Opisthorchiata</taxon>
        <taxon>Opisthorchiidae</taxon>
        <taxon>Opisthorchis</taxon>
    </lineage>
</organism>
<evidence type="ECO:0000313" key="2">
    <source>
        <dbReference type="Proteomes" id="UP000243686"/>
    </source>
</evidence>
<protein>
    <recommendedName>
        <fullName evidence="3">Tetraspanin family protein</fullName>
    </recommendedName>
</protein>